<reference evidence="2" key="1">
    <citation type="submission" date="2016-06" db="EMBL/GenBank/DDBJ databases">
        <authorList>
            <person name="Varghese N."/>
            <person name="Submissions Spin"/>
        </authorList>
    </citation>
    <scope>NUCLEOTIDE SEQUENCE [LARGE SCALE GENOMIC DNA]</scope>
    <source>
        <strain evidence="2">DSM 43817</strain>
    </source>
</reference>
<gene>
    <name evidence="1" type="ORF">GA0074692_4493</name>
</gene>
<keyword evidence="2" id="KW-1185">Reference proteome</keyword>
<sequence>MEPGAPSTDAANIGGKEIVRPARMLAPVADGVNRTTLTRP</sequence>
<proteinExistence type="predicted"/>
<dbReference type="AlphaFoldDB" id="A0A1C6T5T8"/>
<protein>
    <submittedName>
        <fullName evidence="1">Uncharacterized protein</fullName>
    </submittedName>
</protein>
<dbReference type="Proteomes" id="UP000198959">
    <property type="component" value="Unassembled WGS sequence"/>
</dbReference>
<organism evidence="1 2">
    <name type="scientific">Micromonospora pallida</name>
    <dbReference type="NCBI Taxonomy" id="145854"/>
    <lineage>
        <taxon>Bacteria</taxon>
        <taxon>Bacillati</taxon>
        <taxon>Actinomycetota</taxon>
        <taxon>Actinomycetes</taxon>
        <taxon>Micromonosporales</taxon>
        <taxon>Micromonosporaceae</taxon>
        <taxon>Micromonospora</taxon>
    </lineage>
</organism>
<name>A0A1C6T5T8_9ACTN</name>
<evidence type="ECO:0000313" key="2">
    <source>
        <dbReference type="Proteomes" id="UP000198959"/>
    </source>
</evidence>
<evidence type="ECO:0000313" key="1">
    <source>
        <dbReference type="EMBL" id="SCL36922.1"/>
    </source>
</evidence>
<accession>A0A1C6T5T8</accession>
<dbReference type="EMBL" id="FMHW01000002">
    <property type="protein sequence ID" value="SCL36922.1"/>
    <property type="molecule type" value="Genomic_DNA"/>
</dbReference>